<evidence type="ECO:0000256" key="2">
    <source>
        <dbReference type="ARBA" id="ARBA00006939"/>
    </source>
</evidence>
<feature type="transmembrane region" description="Helical" evidence="8">
    <location>
        <begin position="427"/>
        <end position="447"/>
    </location>
</feature>
<evidence type="ECO:0000256" key="6">
    <source>
        <dbReference type="ARBA" id="ARBA00023065"/>
    </source>
</evidence>
<keyword evidence="6 8" id="KW-0406">Ion transport</keyword>
<protein>
    <submittedName>
        <fullName evidence="10">Zinc-regulated transporter 1</fullName>
    </submittedName>
</protein>
<evidence type="ECO:0000256" key="9">
    <source>
        <dbReference type="SAM" id="MobiDB-lite"/>
    </source>
</evidence>
<feature type="transmembrane region" description="Helical" evidence="8">
    <location>
        <begin position="102"/>
        <end position="124"/>
    </location>
</feature>
<dbReference type="EMBL" id="JAULSU010000004">
    <property type="protein sequence ID" value="KAK0620679.1"/>
    <property type="molecule type" value="Genomic_DNA"/>
</dbReference>
<evidence type="ECO:0000256" key="4">
    <source>
        <dbReference type="ARBA" id="ARBA00022692"/>
    </source>
</evidence>
<proteinExistence type="inferred from homology"/>
<keyword evidence="11" id="KW-1185">Reference proteome</keyword>
<accession>A0AA39WSB4</accession>
<feature type="compositionally biased region" description="Basic and acidic residues" evidence="9">
    <location>
        <begin position="199"/>
        <end position="227"/>
    </location>
</feature>
<comment type="caution">
    <text evidence="10">The sequence shown here is derived from an EMBL/GenBank/DDBJ whole genome shotgun (WGS) entry which is preliminary data.</text>
</comment>
<keyword evidence="5 8" id="KW-1133">Transmembrane helix</keyword>
<feature type="compositionally biased region" description="Polar residues" evidence="9">
    <location>
        <begin position="228"/>
        <end position="239"/>
    </location>
</feature>
<sequence length="448" mass="49084">MQALITRSRSRTSPYQNRQDRCFPANMAEGTNADAVFDPHSVDLDAAALRDVVCYMTASTKDFDGRIGARVSAIFVLLATSTFMTVFPVLATRVPRLRIPRYVYLFARYFGAGVIVATAFIHLLDPAYDKIGPASCVGLTAGWSDYSWPPAIAMTSVMLIFLLDFGAEWYVEQKYGFAHADVEGAVTTSPPPTPTLSAHTKETSSDDEGKTSPEPKATQKRERDNSPRGRSQTTCSHQFLHSGEQDEQPTLERVTTLPPDGMPGAQKTSTVNIESIWGEMAESERAFRQQIVAFMILEFGVIFHSVIIGLNLGVVGREFSTLYPVIVFHQAFEGLGIGARLSMIPFPKRYNWLPWALCAAYGLTTPIAVAIGLGMATTYDSGSFVASVVSGVLDSISAGILLYTGLVELLARDFLFNPDRSRKKGDIIFMLVCLFLGTIIMALLGRWA</sequence>
<evidence type="ECO:0000313" key="10">
    <source>
        <dbReference type="EMBL" id="KAK0620679.1"/>
    </source>
</evidence>
<feature type="transmembrane region" description="Helical" evidence="8">
    <location>
        <begin position="291"/>
        <end position="315"/>
    </location>
</feature>
<dbReference type="GO" id="GO:0000006">
    <property type="term" value="F:high-affinity zinc transmembrane transporter activity"/>
    <property type="evidence" value="ECO:0007669"/>
    <property type="project" value="TreeGrafter"/>
</dbReference>
<comment type="caution">
    <text evidence="8">Lacks conserved residue(s) required for the propagation of feature annotation.</text>
</comment>
<evidence type="ECO:0000313" key="11">
    <source>
        <dbReference type="Proteomes" id="UP001175000"/>
    </source>
</evidence>
<feature type="transmembrane region" description="Helical" evidence="8">
    <location>
        <begin position="151"/>
        <end position="171"/>
    </location>
</feature>
<keyword evidence="4 8" id="KW-0812">Transmembrane</keyword>
<evidence type="ECO:0000256" key="7">
    <source>
        <dbReference type="ARBA" id="ARBA00023136"/>
    </source>
</evidence>
<name>A0AA39WSB4_9PEZI</name>
<dbReference type="InterPro" id="IPR003689">
    <property type="entry name" value="ZIP"/>
</dbReference>
<dbReference type="PANTHER" id="PTHR11040">
    <property type="entry name" value="ZINC/IRON TRANSPORTER"/>
    <property type="match status" value="1"/>
</dbReference>
<evidence type="ECO:0000256" key="1">
    <source>
        <dbReference type="ARBA" id="ARBA00004141"/>
    </source>
</evidence>
<feature type="transmembrane region" description="Helical" evidence="8">
    <location>
        <begin position="67"/>
        <end position="90"/>
    </location>
</feature>
<dbReference type="Pfam" id="PF02535">
    <property type="entry name" value="Zip"/>
    <property type="match status" value="1"/>
</dbReference>
<dbReference type="Proteomes" id="UP001175000">
    <property type="component" value="Unassembled WGS sequence"/>
</dbReference>
<keyword evidence="3 8" id="KW-0813">Transport</keyword>
<dbReference type="PANTHER" id="PTHR11040:SF32">
    <property type="entry name" value="ZINC-REGULATED TRANSPORTER 1"/>
    <property type="match status" value="1"/>
</dbReference>
<dbReference type="GO" id="GO:0005886">
    <property type="term" value="C:plasma membrane"/>
    <property type="evidence" value="ECO:0007669"/>
    <property type="project" value="TreeGrafter"/>
</dbReference>
<dbReference type="GO" id="GO:0071578">
    <property type="term" value="P:zinc ion import across plasma membrane"/>
    <property type="evidence" value="ECO:0007669"/>
    <property type="project" value="TreeGrafter"/>
</dbReference>
<dbReference type="InterPro" id="IPR004698">
    <property type="entry name" value="Zn/Fe_permease_fun/pln"/>
</dbReference>
<comment type="similarity">
    <text evidence="2 8">Belongs to the ZIP transporter (TC 2.A.5) family.</text>
</comment>
<evidence type="ECO:0000256" key="8">
    <source>
        <dbReference type="RuleBase" id="RU362088"/>
    </source>
</evidence>
<dbReference type="AlphaFoldDB" id="A0AA39WSB4"/>
<evidence type="ECO:0000256" key="5">
    <source>
        <dbReference type="ARBA" id="ARBA00022989"/>
    </source>
</evidence>
<reference evidence="10" key="1">
    <citation type="submission" date="2023-06" db="EMBL/GenBank/DDBJ databases">
        <title>Genome-scale phylogeny and comparative genomics of the fungal order Sordariales.</title>
        <authorList>
            <consortium name="Lawrence Berkeley National Laboratory"/>
            <person name="Hensen N."/>
            <person name="Bonometti L."/>
            <person name="Westerberg I."/>
            <person name="Brannstrom I.O."/>
            <person name="Guillou S."/>
            <person name="Cros-Aarteil S."/>
            <person name="Calhoun S."/>
            <person name="Haridas S."/>
            <person name="Kuo A."/>
            <person name="Mondo S."/>
            <person name="Pangilinan J."/>
            <person name="Riley R."/>
            <person name="Labutti K."/>
            <person name="Andreopoulos B."/>
            <person name="Lipzen A."/>
            <person name="Chen C."/>
            <person name="Yanf M."/>
            <person name="Daum C."/>
            <person name="Ng V."/>
            <person name="Clum A."/>
            <person name="Steindorff A."/>
            <person name="Ohm R."/>
            <person name="Martin F."/>
            <person name="Silar P."/>
            <person name="Natvig D."/>
            <person name="Lalanne C."/>
            <person name="Gautier V."/>
            <person name="Ament-Velasquez S.L."/>
            <person name="Kruys A."/>
            <person name="Hutchinson M.I."/>
            <person name="Powell A.J."/>
            <person name="Barry K."/>
            <person name="Miller A.N."/>
            <person name="Grigoriev I.V."/>
            <person name="Debuchy R."/>
            <person name="Gladieux P."/>
            <person name="Thoren M.H."/>
            <person name="Johannesson H."/>
        </authorList>
    </citation>
    <scope>NUCLEOTIDE SEQUENCE</scope>
    <source>
        <strain evidence="10">CBS 606.72</strain>
    </source>
</reference>
<evidence type="ECO:0000256" key="3">
    <source>
        <dbReference type="ARBA" id="ARBA00022448"/>
    </source>
</evidence>
<comment type="subcellular location">
    <subcellularLocation>
        <location evidence="1 8">Membrane</location>
        <topology evidence="1 8">Multi-pass membrane protein</topology>
    </subcellularLocation>
</comment>
<organism evidence="10 11">
    <name type="scientific">Immersiella caudata</name>
    <dbReference type="NCBI Taxonomy" id="314043"/>
    <lineage>
        <taxon>Eukaryota</taxon>
        <taxon>Fungi</taxon>
        <taxon>Dikarya</taxon>
        <taxon>Ascomycota</taxon>
        <taxon>Pezizomycotina</taxon>
        <taxon>Sordariomycetes</taxon>
        <taxon>Sordariomycetidae</taxon>
        <taxon>Sordariales</taxon>
        <taxon>Lasiosphaeriaceae</taxon>
        <taxon>Immersiella</taxon>
    </lineage>
</organism>
<feature type="region of interest" description="Disordered" evidence="9">
    <location>
        <begin position="186"/>
        <end position="267"/>
    </location>
</feature>
<feature type="transmembrane region" description="Helical" evidence="8">
    <location>
        <begin position="396"/>
        <end position="415"/>
    </location>
</feature>
<keyword evidence="7 8" id="KW-0472">Membrane</keyword>
<feature type="transmembrane region" description="Helical" evidence="8">
    <location>
        <begin position="353"/>
        <end position="376"/>
    </location>
</feature>
<dbReference type="NCBIfam" id="TIGR00820">
    <property type="entry name" value="zip"/>
    <property type="match status" value="1"/>
</dbReference>
<gene>
    <name evidence="10" type="ORF">B0T14DRAFT_236077</name>
</gene>